<dbReference type="KEGG" id="lsm:121124825"/>
<feature type="signal peptide" evidence="11">
    <location>
        <begin position="1"/>
        <end position="18"/>
    </location>
</feature>
<evidence type="ECO:0000256" key="9">
    <source>
        <dbReference type="ARBA" id="ARBA00023136"/>
    </source>
</evidence>
<evidence type="ECO:0000256" key="3">
    <source>
        <dbReference type="ARBA" id="ARBA00008715"/>
    </source>
</evidence>
<evidence type="ECO:0000256" key="7">
    <source>
        <dbReference type="ARBA" id="ARBA00022824"/>
    </source>
</evidence>
<keyword evidence="9 10" id="KW-0472">Membrane</keyword>
<dbReference type="UniPathway" id="UPA00378"/>
<feature type="transmembrane region" description="Helical" evidence="10">
    <location>
        <begin position="388"/>
        <end position="406"/>
    </location>
</feature>
<reference evidence="12" key="1">
    <citation type="submission" date="2014-05" db="EMBL/GenBank/DDBJ databases">
        <authorList>
            <person name="Chronopoulou M."/>
        </authorList>
    </citation>
    <scope>NUCLEOTIDE SEQUENCE</scope>
    <source>
        <tissue evidence="12">Whole organism</tissue>
    </source>
</reference>
<feature type="non-terminal residue" evidence="12">
    <location>
        <position position="493"/>
    </location>
</feature>
<evidence type="ECO:0000256" key="10">
    <source>
        <dbReference type="RuleBase" id="RU363110"/>
    </source>
</evidence>
<comment type="subcellular location">
    <subcellularLocation>
        <location evidence="1 10">Endoplasmic reticulum membrane</location>
        <topology evidence="1 10">Multi-pass membrane protein</topology>
    </subcellularLocation>
</comment>
<dbReference type="AlphaFoldDB" id="A0A0K2TUV2"/>
<keyword evidence="5 10" id="KW-0808">Transferase</keyword>
<feature type="transmembrane region" description="Helical" evidence="10">
    <location>
        <begin position="421"/>
        <end position="441"/>
    </location>
</feature>
<evidence type="ECO:0000256" key="11">
    <source>
        <dbReference type="SAM" id="SignalP"/>
    </source>
</evidence>
<feature type="transmembrane region" description="Helical" evidence="10">
    <location>
        <begin position="453"/>
        <end position="475"/>
    </location>
</feature>
<proteinExistence type="inferred from homology"/>
<protein>
    <recommendedName>
        <fullName evidence="10">Alpha-1,3-glucosyltransferase</fullName>
        <ecNumber evidence="10">2.4.1.-</ecNumber>
    </recommendedName>
</protein>
<keyword evidence="7 10" id="KW-0256">Endoplasmic reticulum</keyword>
<feature type="transmembrane region" description="Helical" evidence="10">
    <location>
        <begin position="343"/>
        <end position="358"/>
    </location>
</feature>
<evidence type="ECO:0000256" key="5">
    <source>
        <dbReference type="ARBA" id="ARBA00022679"/>
    </source>
</evidence>
<evidence type="ECO:0000256" key="6">
    <source>
        <dbReference type="ARBA" id="ARBA00022692"/>
    </source>
</evidence>
<dbReference type="GeneID" id="121124825"/>
<sequence length="493" mass="56769">MNHLILGLFGLLLRASVSVWPHSGKGSPPMYGDYEAQRHWQEVTLNLPISSWYAPGVKGNELNYWGLDYPPLTAYHSYLNGLFARDVLNQSHYVELEKSRGMESPDHILYMRSTVLFADLIILLPALYYAFKGNLLGFGMLITYPGLILIDNGHFQYNNISLGLFIMAVNCIMRSHDLLGSFLFVCALCYKQMELYHALPFFFYLLGSSLKKESFPMGSLKKLIQIGVIVLGSFALIWFPFIDPQQEFKSLKQVIFRIFPLARGVFEDKVANFWCSLNLFIKVKTIYSQEELMKICAIVTGFVVLPSNVHLFLRPNLRNFLCSLSVTSLGFFLFSFQVHEKSILLAVIPSLIWIYSTRRDSSNAHLIATWLSVISIFSMLPLLKRDGLTIPTLALTLLYIIISRAFEKPFYKVLDYTWNDFILRFVYGSSLLFVVGLTFAISFIPPPNKYPDLWPVIISLYSCVHFVLFLSYFYYYQFFGHYESEAIKLKKNR</sequence>
<keyword evidence="8 10" id="KW-1133">Transmembrane helix</keyword>
<comment type="similarity">
    <text evidence="3 10">Belongs to the ALG6/ALG8 glucosyltransferase family.</text>
</comment>
<evidence type="ECO:0000256" key="2">
    <source>
        <dbReference type="ARBA" id="ARBA00004922"/>
    </source>
</evidence>
<keyword evidence="4 10" id="KW-0328">Glycosyltransferase</keyword>
<evidence type="ECO:0000313" key="12">
    <source>
        <dbReference type="EMBL" id="CDW29789.1"/>
    </source>
</evidence>
<dbReference type="RefSeq" id="XP_040575957.1">
    <property type="nucleotide sequence ID" value="XM_040720023.2"/>
</dbReference>
<accession>A0A0K2TUV2</accession>
<feature type="transmembrane region" description="Helical" evidence="10">
    <location>
        <begin position="109"/>
        <end position="131"/>
    </location>
</feature>
<dbReference type="CTD" id="34409"/>
<organism evidence="12">
    <name type="scientific">Lepeophtheirus salmonis</name>
    <name type="common">Salmon louse</name>
    <name type="synonym">Caligus salmonis</name>
    <dbReference type="NCBI Taxonomy" id="72036"/>
    <lineage>
        <taxon>Eukaryota</taxon>
        <taxon>Metazoa</taxon>
        <taxon>Ecdysozoa</taxon>
        <taxon>Arthropoda</taxon>
        <taxon>Crustacea</taxon>
        <taxon>Multicrustacea</taxon>
        <taxon>Hexanauplia</taxon>
        <taxon>Copepoda</taxon>
        <taxon>Siphonostomatoida</taxon>
        <taxon>Caligidae</taxon>
        <taxon>Lepeophtheirus</taxon>
    </lineage>
</organism>
<dbReference type="EMBL" id="HACA01012428">
    <property type="protein sequence ID" value="CDW29789.1"/>
    <property type="molecule type" value="Transcribed_RNA"/>
</dbReference>
<keyword evidence="11" id="KW-0732">Signal</keyword>
<dbReference type="InterPro" id="IPR004856">
    <property type="entry name" value="Glyco_trans_ALG6/ALG8"/>
</dbReference>
<dbReference type="EC" id="2.4.1.-" evidence="10"/>
<evidence type="ECO:0000256" key="4">
    <source>
        <dbReference type="ARBA" id="ARBA00022676"/>
    </source>
</evidence>
<dbReference type="GO" id="GO:0005789">
    <property type="term" value="C:endoplasmic reticulum membrane"/>
    <property type="evidence" value="ECO:0007669"/>
    <property type="project" value="UniProtKB-SubCell"/>
</dbReference>
<feature type="transmembrane region" description="Helical" evidence="10">
    <location>
        <begin position="223"/>
        <end position="242"/>
    </location>
</feature>
<dbReference type="OrthoDB" id="6333509at2759"/>
<dbReference type="GO" id="GO:0042281">
    <property type="term" value="F:dolichyl pyrophosphate Man9GlcNAc2 alpha-1,3-glucosyltransferase activity"/>
    <property type="evidence" value="ECO:0007669"/>
    <property type="project" value="TreeGrafter"/>
</dbReference>
<evidence type="ECO:0000256" key="8">
    <source>
        <dbReference type="ARBA" id="ARBA00022989"/>
    </source>
</evidence>
<feature type="transmembrane region" description="Helical" evidence="10">
    <location>
        <begin position="364"/>
        <end position="383"/>
    </location>
</feature>
<comment type="pathway">
    <text evidence="2 10">Protein modification; protein glycosylation.</text>
</comment>
<feature type="chain" id="PRO_5005488106" description="Alpha-1,3-glucosyltransferase" evidence="11">
    <location>
        <begin position="19"/>
        <end position="493"/>
    </location>
</feature>
<feature type="transmembrane region" description="Helical" evidence="10">
    <location>
        <begin position="292"/>
        <end position="311"/>
    </location>
</feature>
<name>A0A0K2TUV2_LEPSM</name>
<dbReference type="Pfam" id="PF03155">
    <property type="entry name" value="Alg6_Alg8"/>
    <property type="match status" value="1"/>
</dbReference>
<evidence type="ECO:0000256" key="1">
    <source>
        <dbReference type="ARBA" id="ARBA00004477"/>
    </source>
</evidence>
<keyword evidence="6 10" id="KW-0812">Transmembrane</keyword>
<dbReference type="PANTHER" id="PTHR12413:SF1">
    <property type="entry name" value="DOLICHYL PYROPHOSPHATE MAN9GLCNAC2 ALPHA-1,3-GLUCOSYLTRANSFERASE"/>
    <property type="match status" value="1"/>
</dbReference>
<dbReference type="PANTHER" id="PTHR12413">
    <property type="entry name" value="DOLICHYL GLYCOSYLTRANSFERASE"/>
    <property type="match status" value="1"/>
</dbReference>